<dbReference type="Proteomes" id="UP001597097">
    <property type="component" value="Unassembled WGS sequence"/>
</dbReference>
<gene>
    <name evidence="1" type="ORF">ACFSJ0_63380</name>
</gene>
<name>A0ABW4GZC4_9ACTN</name>
<evidence type="ECO:0000313" key="1">
    <source>
        <dbReference type="EMBL" id="MFD1547878.1"/>
    </source>
</evidence>
<accession>A0ABW4GZC4</accession>
<keyword evidence="2" id="KW-1185">Reference proteome</keyword>
<proteinExistence type="predicted"/>
<evidence type="ECO:0000313" key="2">
    <source>
        <dbReference type="Proteomes" id="UP001597097"/>
    </source>
</evidence>
<reference evidence="2" key="1">
    <citation type="journal article" date="2019" name="Int. J. Syst. Evol. Microbiol.">
        <title>The Global Catalogue of Microorganisms (GCM) 10K type strain sequencing project: providing services to taxonomists for standard genome sequencing and annotation.</title>
        <authorList>
            <consortium name="The Broad Institute Genomics Platform"/>
            <consortium name="The Broad Institute Genome Sequencing Center for Infectious Disease"/>
            <person name="Wu L."/>
            <person name="Ma J."/>
        </authorList>
    </citation>
    <scope>NUCLEOTIDE SEQUENCE [LARGE SCALE GENOMIC DNA]</scope>
    <source>
        <strain evidence="2">CGMCC 1.15399</strain>
    </source>
</reference>
<comment type="caution">
    <text evidence="1">The sequence shown here is derived from an EMBL/GenBank/DDBJ whole genome shotgun (WGS) entry which is preliminary data.</text>
</comment>
<dbReference type="RefSeq" id="WP_219539714.1">
    <property type="nucleotide sequence ID" value="NZ_JAHKRM010000071.1"/>
</dbReference>
<protein>
    <submittedName>
        <fullName evidence="1">Uncharacterized protein</fullName>
    </submittedName>
</protein>
<dbReference type="EMBL" id="JBHUCM010000085">
    <property type="protein sequence ID" value="MFD1547878.1"/>
    <property type="molecule type" value="Genomic_DNA"/>
</dbReference>
<sequence>MIEAEIRREADEAELQSIYCHDQGDMRAILLLDREIAHRLDWLPSEQTLLAMSMPQERRSIRQLHCHFDRFA</sequence>
<organism evidence="1 2">
    <name type="scientific">Nonomuraea guangzhouensis</name>
    <dbReference type="NCBI Taxonomy" id="1291555"/>
    <lineage>
        <taxon>Bacteria</taxon>
        <taxon>Bacillati</taxon>
        <taxon>Actinomycetota</taxon>
        <taxon>Actinomycetes</taxon>
        <taxon>Streptosporangiales</taxon>
        <taxon>Streptosporangiaceae</taxon>
        <taxon>Nonomuraea</taxon>
    </lineage>
</organism>